<dbReference type="Gene3D" id="2.60.40.10">
    <property type="entry name" value="Immunoglobulins"/>
    <property type="match status" value="1"/>
</dbReference>
<dbReference type="Pfam" id="PF00041">
    <property type="entry name" value="fn3"/>
    <property type="match status" value="1"/>
</dbReference>
<feature type="region of interest" description="Disordered" evidence="1">
    <location>
        <begin position="459"/>
        <end position="478"/>
    </location>
</feature>
<dbReference type="AlphaFoldDB" id="A0A1S8WXU5"/>
<keyword evidence="4" id="KW-1185">Reference proteome</keyword>
<proteinExistence type="predicted"/>
<organism evidence="3 4">
    <name type="scientific">Opisthorchis viverrini</name>
    <name type="common">Southeast Asian liver fluke</name>
    <dbReference type="NCBI Taxonomy" id="6198"/>
    <lineage>
        <taxon>Eukaryota</taxon>
        <taxon>Metazoa</taxon>
        <taxon>Spiralia</taxon>
        <taxon>Lophotrochozoa</taxon>
        <taxon>Platyhelminthes</taxon>
        <taxon>Trematoda</taxon>
        <taxon>Digenea</taxon>
        <taxon>Opisthorchiida</taxon>
        <taxon>Opisthorchiata</taxon>
        <taxon>Opisthorchiidae</taxon>
        <taxon>Opisthorchis</taxon>
    </lineage>
</organism>
<dbReference type="InterPro" id="IPR036116">
    <property type="entry name" value="FN3_sf"/>
</dbReference>
<dbReference type="SUPFAM" id="SSF49265">
    <property type="entry name" value="Fibronectin type III"/>
    <property type="match status" value="3"/>
</dbReference>
<dbReference type="SMART" id="SM00060">
    <property type="entry name" value="FN3"/>
    <property type="match status" value="5"/>
</dbReference>
<dbReference type="Proteomes" id="UP000243686">
    <property type="component" value="Unassembled WGS sequence"/>
</dbReference>
<accession>A0A1S8WXU5</accession>
<evidence type="ECO:0000313" key="4">
    <source>
        <dbReference type="Proteomes" id="UP000243686"/>
    </source>
</evidence>
<feature type="domain" description="Fibronectin type-III" evidence="2">
    <location>
        <begin position="826"/>
        <end position="913"/>
    </location>
</feature>
<evidence type="ECO:0000256" key="1">
    <source>
        <dbReference type="SAM" id="MobiDB-lite"/>
    </source>
</evidence>
<dbReference type="EMBL" id="KV893452">
    <property type="protein sequence ID" value="OON19278.1"/>
    <property type="molecule type" value="Genomic_DNA"/>
</dbReference>
<gene>
    <name evidence="3" type="ORF">X801_04857</name>
</gene>
<evidence type="ECO:0000259" key="2">
    <source>
        <dbReference type="PROSITE" id="PS50853"/>
    </source>
</evidence>
<reference evidence="3 4" key="1">
    <citation type="submission" date="2015-03" db="EMBL/GenBank/DDBJ databases">
        <title>Draft genome of the nematode, Opisthorchis viverrini.</title>
        <authorList>
            <person name="Mitreva M."/>
        </authorList>
    </citation>
    <scope>NUCLEOTIDE SEQUENCE [LARGE SCALE GENOMIC DNA]</scope>
    <source>
        <strain evidence="3">Khon Kaen</strain>
    </source>
</reference>
<feature type="domain" description="Fibronectin type-III" evidence="2">
    <location>
        <begin position="734"/>
        <end position="823"/>
    </location>
</feature>
<evidence type="ECO:0000313" key="3">
    <source>
        <dbReference type="EMBL" id="OON19278.1"/>
    </source>
</evidence>
<dbReference type="CDD" id="cd00063">
    <property type="entry name" value="FN3"/>
    <property type="match status" value="1"/>
</dbReference>
<sequence length="1004" mass="111041">MIEDEASGNTQSSRRKALVCFISFLRLSHFFSKKKPTEVTNLVANVQQKLTDAYVIVNISWTSPSNCKIRMFKYSYIANTGEKISGSTSERNAIIHWAEYCAPIDFTVWGETSEGQGDTLQKNITLAKIPNIPVNAQANLNRDKREWSITWEDTSECHFIVTHSYIVNVYDANAQRTLQKNVTRKSVQINELDPCKKFSAGIITVGIAGQSPESRPVVLHVPEGFDPPPDILIKMLHNEARVSVTWGAEKICEDTKYEVTLYDDAGEVLRREKPATSPVRFTQLQKCVPMLLAVRKFGLWWVGDESERKEIQVLENQPSNVRANPIANESQVDVFWDYQSECLYPDFLVSVYNQNGSFVKSVATSAKNGRKMEVHRLPQCVLLTAGVRARNPVGSSSEIKSAEFKIPAVPSPPTDVLVTIVTNLPSPFVSWVHGGACSAKDFRLDVHKTNASLVKTTHSTKKSRGAIANGSTRVPRPPTNIQLRSSANYPNPAILWDYEGACAATHFVVDIYNSDDQLIKSFNVTASPAELLDLPTCALLTAGVSAHNTAGSSSMTKGSEFTIATDFDVPSNIRIVPIHAEKQIMIMWQDTRVCRGTKYDVSLYDEAGAVLQKFQYDKSPGRLTGLRSCVSLFVTMRRTGTQWVGAESDKMKVQILDTPSDPKNIRGQVTSDKSRVEVSWQYDSVCASPEFVVNLYTTEVSAIKSVITNSTQAQFANPPSCVAMSVGVLALPVLPKAVKVAMSAEKATVNVSWTYDGDCAAASFLVEVYNSARSLQTSVQANGLSTEITGLPVCVELFVSVQGQNEFGSGPKTKNSKFTIPAVPQKPANVSVNVQHTKKSIRVSWDDASRCPAEKYDVVVHAQRTPTVYSTSKKTLVLDWLASCVTYTLRVAGVNKHGKSGLSNTVELLIPEDFKAPTNVKVEPKHKQSQISVEWDFGKSCDNMTFEVSLYNRQDRLVKKSQVESSPTLFTKLPKCEGLYVTVRAIGRWWSSPESDRENFKILD</sequence>
<dbReference type="PROSITE" id="PS50853">
    <property type="entry name" value="FN3"/>
    <property type="match status" value="2"/>
</dbReference>
<protein>
    <submittedName>
        <fullName evidence="3">Fibronectin type III domain protein</fullName>
    </submittedName>
</protein>
<dbReference type="InterPro" id="IPR013783">
    <property type="entry name" value="Ig-like_fold"/>
</dbReference>
<feature type="non-terminal residue" evidence="3">
    <location>
        <position position="1004"/>
    </location>
</feature>
<dbReference type="InterPro" id="IPR003961">
    <property type="entry name" value="FN3_dom"/>
</dbReference>
<name>A0A1S8WXU5_OPIVI</name>